<dbReference type="EMBL" id="JACHVC010000008">
    <property type="protein sequence ID" value="MBC2606189.1"/>
    <property type="molecule type" value="Genomic_DNA"/>
</dbReference>
<dbReference type="InterPro" id="IPR000510">
    <property type="entry name" value="Nase/OxRdtase_comp1"/>
</dbReference>
<evidence type="ECO:0000256" key="8">
    <source>
        <dbReference type="ARBA" id="ARBA00022840"/>
    </source>
</evidence>
<evidence type="ECO:0000259" key="16">
    <source>
        <dbReference type="Pfam" id="PF00148"/>
    </source>
</evidence>
<keyword evidence="8 15" id="KW-0067">ATP-binding</keyword>
<dbReference type="InterPro" id="IPR000318">
    <property type="entry name" value="Nase_comp1_CS"/>
</dbReference>
<evidence type="ECO:0000256" key="13">
    <source>
        <dbReference type="ARBA" id="ARBA00047967"/>
    </source>
</evidence>
<organism evidence="17 18">
    <name type="scientific">Pelagicoccus albus</name>
    <dbReference type="NCBI Taxonomy" id="415222"/>
    <lineage>
        <taxon>Bacteria</taxon>
        <taxon>Pseudomonadati</taxon>
        <taxon>Verrucomicrobiota</taxon>
        <taxon>Opitutia</taxon>
        <taxon>Puniceicoccales</taxon>
        <taxon>Pelagicoccaceae</taxon>
        <taxon>Pelagicoccus</taxon>
    </lineage>
</organism>
<feature type="domain" description="Nitrogenase/oxidoreductase component 1" evidence="16">
    <location>
        <begin position="23"/>
        <end position="439"/>
    </location>
</feature>
<evidence type="ECO:0000256" key="9">
    <source>
        <dbReference type="ARBA" id="ARBA00023002"/>
    </source>
</evidence>
<keyword evidence="18" id="KW-1185">Reference proteome</keyword>
<dbReference type="GO" id="GO:0016163">
    <property type="term" value="F:nitrogenase activity"/>
    <property type="evidence" value="ECO:0007669"/>
    <property type="project" value="UniProtKB-EC"/>
</dbReference>
<evidence type="ECO:0000256" key="3">
    <source>
        <dbReference type="ARBA" id="ARBA00011462"/>
    </source>
</evidence>
<comment type="function">
    <text evidence="1 15">This molybdenum-iron protein is part of the nitrogenase complex that catalyzes the key enzymatic reactions in nitrogen fixation.</text>
</comment>
<comment type="cofactor">
    <cofactor evidence="15">
        <name>[8Fe-7S] cluster</name>
        <dbReference type="ChEBI" id="CHEBI:21143"/>
    </cofactor>
    <text evidence="15">Binds 1 [8Fe-7S] cluster per heterodimer.</text>
</comment>
<dbReference type="NCBIfam" id="TIGR01286">
    <property type="entry name" value="nifK"/>
    <property type="match status" value="1"/>
</dbReference>
<dbReference type="Proteomes" id="UP000526501">
    <property type="component" value="Unassembled WGS sequence"/>
</dbReference>
<evidence type="ECO:0000256" key="1">
    <source>
        <dbReference type="ARBA" id="ARBA00002621"/>
    </source>
</evidence>
<comment type="subunit">
    <text evidence="3 15">Tetramer of two alpha and two beta chains. Forms complex with the iron protein (nitrogenase component 2).</text>
</comment>
<sequence>MLEGTTAEIRERKALRINPAKTCQPIGAMYAALGIHKCMPHSHGSQGCCAYHRSHLTRHHKEPIVATTSSFTEGASVFGGLANLKTALENIFTIYEPDIVSVHTTCLSEVIGDDIPMIIKKSEESGIIPEGKLVIHANTPSFVGSHVTGFSAQCAAFVDYLAESTGAKKNVINLFPGWVEPADMREIKRLAEMLGVEYIMAPDTSDVLDSALEGEYQMYPDGGTTIPQLKAMGDSMATLALGPMASTLAADKLKKKCGVENKVLELPIGIGGTDAFVNAMRIAGDVTVPRELEKERGRLVDMVSDMSQYLHRKKVAIFGDPDHVTAMVKFLVEVGMEPAIVVTGTKGKKWVAKIKEICSEVNPDVEVAAFSDIHYLHQWIKGNPVDLLMGNTYGKYVAKSEKLPFVRFGFPILDRVGHRAFPLIGYTGGMRLIEKITDAFFDKRDREDADEDIELVL</sequence>
<gene>
    <name evidence="17" type="primary">nifK</name>
    <name evidence="17" type="ORF">H5P27_09030</name>
</gene>
<name>A0A7X1B6C1_9BACT</name>
<proteinExistence type="inferred from homology"/>
<dbReference type="GO" id="GO:0016612">
    <property type="term" value="C:molybdenum-iron nitrogenase complex"/>
    <property type="evidence" value="ECO:0007669"/>
    <property type="project" value="InterPro"/>
</dbReference>
<dbReference type="GO" id="GO:0005524">
    <property type="term" value="F:ATP binding"/>
    <property type="evidence" value="ECO:0007669"/>
    <property type="project" value="UniProtKB-KW"/>
</dbReference>
<accession>A0A7X1B6C1</accession>
<dbReference type="PANTHER" id="PTHR33712:SF7">
    <property type="entry name" value="LIGHT-INDEPENDENT PROTOCHLOROPHYLLIDE REDUCTASE SUBUNIT B"/>
    <property type="match status" value="1"/>
</dbReference>
<evidence type="ECO:0000256" key="2">
    <source>
        <dbReference type="ARBA" id="ARBA00011002"/>
    </source>
</evidence>
<protein>
    <recommendedName>
        <fullName evidence="5 15">Nitrogenase molybdenum-iron protein beta chain</fullName>
        <ecNumber evidence="4 15">1.18.6.1</ecNumber>
    </recommendedName>
    <alternativeName>
        <fullName evidence="15">Dinitrogenase</fullName>
    </alternativeName>
</protein>
<evidence type="ECO:0000256" key="7">
    <source>
        <dbReference type="ARBA" id="ARBA00022741"/>
    </source>
</evidence>
<dbReference type="PROSITE" id="PS00699">
    <property type="entry name" value="NITROGENASE_1_1"/>
    <property type="match status" value="1"/>
</dbReference>
<evidence type="ECO:0000256" key="10">
    <source>
        <dbReference type="ARBA" id="ARBA00023004"/>
    </source>
</evidence>
<evidence type="ECO:0000313" key="18">
    <source>
        <dbReference type="Proteomes" id="UP000526501"/>
    </source>
</evidence>
<reference evidence="17 18" key="1">
    <citation type="submission" date="2020-07" db="EMBL/GenBank/DDBJ databases">
        <authorList>
            <person name="Feng X."/>
        </authorList>
    </citation>
    <scope>NUCLEOTIDE SEQUENCE [LARGE SCALE GENOMIC DNA]</scope>
    <source>
        <strain evidence="17 18">JCM23202</strain>
    </source>
</reference>
<keyword evidence="9 15" id="KW-0560">Oxidoreductase</keyword>
<dbReference type="GO" id="GO:0051536">
    <property type="term" value="F:iron-sulfur cluster binding"/>
    <property type="evidence" value="ECO:0007669"/>
    <property type="project" value="UniProtKB-KW"/>
</dbReference>
<dbReference type="PANTHER" id="PTHR33712">
    <property type="entry name" value="LIGHT-INDEPENDENT PROTOCHLOROPHYLLIDE REDUCTASE SUBUNIT B"/>
    <property type="match status" value="1"/>
</dbReference>
<evidence type="ECO:0000313" key="17">
    <source>
        <dbReference type="EMBL" id="MBC2606189.1"/>
    </source>
</evidence>
<dbReference type="InterPro" id="IPR050152">
    <property type="entry name" value="ChlB/BchB/BchZ"/>
</dbReference>
<dbReference type="GO" id="GO:0046872">
    <property type="term" value="F:metal ion binding"/>
    <property type="evidence" value="ECO:0007669"/>
    <property type="project" value="UniProtKB-KW"/>
</dbReference>
<dbReference type="Gene3D" id="1.20.89.10">
    <property type="entry name" value="Nitrogenase Molybdenum-iron Protein, subunit B, domain 4"/>
    <property type="match status" value="1"/>
</dbReference>
<comment type="caution">
    <text evidence="17">The sequence shown here is derived from an EMBL/GenBank/DDBJ whole genome shotgun (WGS) entry which is preliminary data.</text>
</comment>
<dbReference type="Pfam" id="PF00148">
    <property type="entry name" value="Oxidored_nitro"/>
    <property type="match status" value="1"/>
</dbReference>
<keyword evidence="11 15" id="KW-0411">Iron-sulfur</keyword>
<keyword evidence="10 15" id="KW-0408">Iron</keyword>
<evidence type="ECO:0000256" key="15">
    <source>
        <dbReference type="RuleBase" id="RU364127"/>
    </source>
</evidence>
<dbReference type="SUPFAM" id="SSF53807">
    <property type="entry name" value="Helical backbone' metal receptor"/>
    <property type="match status" value="1"/>
</dbReference>
<evidence type="ECO:0000256" key="5">
    <source>
        <dbReference type="ARBA" id="ARBA00014775"/>
    </source>
</evidence>
<dbReference type="AlphaFoldDB" id="A0A7X1B6C1"/>
<comment type="catalytic activity">
    <reaction evidence="13 15">
        <text>N2 + 8 reduced [2Fe-2S]-[ferredoxin] + 16 ATP + 16 H2O = H2 + 8 oxidized [2Fe-2S]-[ferredoxin] + 2 NH4(+) + 16 ADP + 16 phosphate + 6 H(+)</text>
        <dbReference type="Rhea" id="RHEA:21448"/>
        <dbReference type="Rhea" id="RHEA-COMP:10000"/>
        <dbReference type="Rhea" id="RHEA-COMP:10001"/>
        <dbReference type="ChEBI" id="CHEBI:15377"/>
        <dbReference type="ChEBI" id="CHEBI:15378"/>
        <dbReference type="ChEBI" id="CHEBI:17997"/>
        <dbReference type="ChEBI" id="CHEBI:18276"/>
        <dbReference type="ChEBI" id="CHEBI:28938"/>
        <dbReference type="ChEBI" id="CHEBI:30616"/>
        <dbReference type="ChEBI" id="CHEBI:33737"/>
        <dbReference type="ChEBI" id="CHEBI:33738"/>
        <dbReference type="ChEBI" id="CHEBI:43474"/>
        <dbReference type="ChEBI" id="CHEBI:456216"/>
        <dbReference type="EC" id="1.18.6.1"/>
    </reaction>
</comment>
<dbReference type="EC" id="1.18.6.1" evidence="4 15"/>
<evidence type="ECO:0000256" key="11">
    <source>
        <dbReference type="ARBA" id="ARBA00023014"/>
    </source>
</evidence>
<dbReference type="RefSeq" id="WP_185660080.1">
    <property type="nucleotide sequence ID" value="NZ_CAWPOO010000008.1"/>
</dbReference>
<evidence type="ECO:0000256" key="12">
    <source>
        <dbReference type="ARBA" id="ARBA00023231"/>
    </source>
</evidence>
<evidence type="ECO:0000256" key="14">
    <source>
        <dbReference type="RuleBase" id="RU004021"/>
    </source>
</evidence>
<evidence type="ECO:0000256" key="6">
    <source>
        <dbReference type="ARBA" id="ARBA00022723"/>
    </source>
</evidence>
<evidence type="ECO:0000256" key="4">
    <source>
        <dbReference type="ARBA" id="ARBA00012773"/>
    </source>
</evidence>
<keyword evidence="6 15" id="KW-0479">Metal-binding</keyword>
<dbReference type="Gene3D" id="3.40.50.1980">
    <property type="entry name" value="Nitrogenase molybdenum iron protein domain"/>
    <property type="match status" value="3"/>
</dbReference>
<keyword evidence="12 14" id="KW-0535">Nitrogen fixation</keyword>
<dbReference type="InterPro" id="IPR005976">
    <property type="entry name" value="Nase_Mo-Fe_CF_bsu"/>
</dbReference>
<keyword evidence="7 15" id="KW-0547">Nucleotide-binding</keyword>
<comment type="similarity">
    <text evidence="2 14">Belongs to the NifD/NifK/NifE/NifN family.</text>
</comment>